<dbReference type="GO" id="GO:0022857">
    <property type="term" value="F:transmembrane transporter activity"/>
    <property type="evidence" value="ECO:0007669"/>
    <property type="project" value="InterPro"/>
</dbReference>
<evidence type="ECO:0000256" key="2">
    <source>
        <dbReference type="ARBA" id="ARBA00010072"/>
    </source>
</evidence>
<dbReference type="Proteomes" id="UP000184241">
    <property type="component" value="Unassembled WGS sequence"/>
</dbReference>
<dbReference type="EMBL" id="FQXU01000006">
    <property type="protein sequence ID" value="SHI13702.1"/>
    <property type="molecule type" value="Genomic_DNA"/>
</dbReference>
<reference evidence="11 12" key="1">
    <citation type="submission" date="2016-11" db="EMBL/GenBank/DDBJ databases">
        <authorList>
            <person name="Jaros S."/>
            <person name="Januszkiewicz K."/>
            <person name="Wedrychowicz H."/>
        </authorList>
    </citation>
    <scope>NUCLEOTIDE SEQUENCE [LARGE SCALE GENOMIC DNA]</scope>
    <source>
        <strain evidence="11 12">DSM 6191</strain>
    </source>
</reference>
<dbReference type="InterPro" id="IPR010065">
    <property type="entry name" value="AA_ABC_transptr_permease_3TM"/>
</dbReference>
<dbReference type="PROSITE" id="PS50928">
    <property type="entry name" value="ABC_TM1"/>
    <property type="match status" value="1"/>
</dbReference>
<organism evidence="11 12">
    <name type="scientific">Clostridium intestinale DSM 6191</name>
    <dbReference type="NCBI Taxonomy" id="1121320"/>
    <lineage>
        <taxon>Bacteria</taxon>
        <taxon>Bacillati</taxon>
        <taxon>Bacillota</taxon>
        <taxon>Clostridia</taxon>
        <taxon>Eubacteriales</taxon>
        <taxon>Clostridiaceae</taxon>
        <taxon>Clostridium</taxon>
    </lineage>
</organism>
<dbReference type="CDD" id="cd06261">
    <property type="entry name" value="TM_PBP2"/>
    <property type="match status" value="1"/>
</dbReference>
<dbReference type="Gene3D" id="1.10.3720.10">
    <property type="entry name" value="MetI-like"/>
    <property type="match status" value="1"/>
</dbReference>
<evidence type="ECO:0000256" key="4">
    <source>
        <dbReference type="ARBA" id="ARBA00022475"/>
    </source>
</evidence>
<dbReference type="InterPro" id="IPR035906">
    <property type="entry name" value="MetI-like_sf"/>
</dbReference>
<feature type="transmembrane region" description="Helical" evidence="9">
    <location>
        <begin position="91"/>
        <end position="111"/>
    </location>
</feature>
<evidence type="ECO:0000256" key="8">
    <source>
        <dbReference type="ARBA" id="ARBA00023136"/>
    </source>
</evidence>
<sequence length="221" mass="24518">MVINWNFIVEKIPLYQQAAILTLKLAFWGILGSFIIGIICSAINYYKVKGLNIVVKAYIELSRNTPLLIQLFFLYYGLTKLGLVLTENTCGIIGLSFLGGSYMAEAFRGGIEAVSKTQLESGMSIGLSKFQLARYVILPQAFSVSIPAIGANCIFLLKETSILGAIAIVDLMNVTKDLIGMYYQTVESLLMLVVSYLIILLPLSLFLTWLERKVRYAEFGS</sequence>
<keyword evidence="3 9" id="KW-0813">Transport</keyword>
<dbReference type="NCBIfam" id="TIGR01726">
    <property type="entry name" value="HEQRo_perm_3TM"/>
    <property type="match status" value="1"/>
</dbReference>
<keyword evidence="7 9" id="KW-1133">Transmembrane helix</keyword>
<evidence type="ECO:0000256" key="7">
    <source>
        <dbReference type="ARBA" id="ARBA00022989"/>
    </source>
</evidence>
<accession>A0A1M5YNT1</accession>
<feature type="transmembrane region" description="Helical" evidence="9">
    <location>
        <begin position="25"/>
        <end position="46"/>
    </location>
</feature>
<dbReference type="GO" id="GO:0006865">
    <property type="term" value="P:amino acid transport"/>
    <property type="evidence" value="ECO:0007669"/>
    <property type="project" value="UniProtKB-KW"/>
</dbReference>
<comment type="similarity">
    <text evidence="2">Belongs to the binding-protein-dependent transport system permease family. HisMQ subfamily.</text>
</comment>
<dbReference type="RefSeq" id="WP_073019391.1">
    <property type="nucleotide sequence ID" value="NZ_FQXU01000006.1"/>
</dbReference>
<evidence type="ECO:0000313" key="11">
    <source>
        <dbReference type="EMBL" id="SHI13702.1"/>
    </source>
</evidence>
<dbReference type="PANTHER" id="PTHR30614">
    <property type="entry name" value="MEMBRANE COMPONENT OF AMINO ACID ABC TRANSPORTER"/>
    <property type="match status" value="1"/>
</dbReference>
<evidence type="ECO:0000256" key="3">
    <source>
        <dbReference type="ARBA" id="ARBA00022448"/>
    </source>
</evidence>
<evidence type="ECO:0000313" key="12">
    <source>
        <dbReference type="Proteomes" id="UP000184241"/>
    </source>
</evidence>
<dbReference type="PANTHER" id="PTHR30614:SF37">
    <property type="entry name" value="AMINO-ACID ABC TRANSPORTER PERMEASE PROTEIN YHDX-RELATED"/>
    <property type="match status" value="1"/>
</dbReference>
<evidence type="ECO:0000259" key="10">
    <source>
        <dbReference type="PROSITE" id="PS50928"/>
    </source>
</evidence>
<keyword evidence="6" id="KW-0029">Amino-acid transport</keyword>
<dbReference type="InterPro" id="IPR000515">
    <property type="entry name" value="MetI-like"/>
</dbReference>
<gene>
    <name evidence="11" type="ORF">SAMN02745941_02190</name>
</gene>
<keyword evidence="5 9" id="KW-0812">Transmembrane</keyword>
<evidence type="ECO:0000256" key="9">
    <source>
        <dbReference type="RuleBase" id="RU363032"/>
    </source>
</evidence>
<dbReference type="Pfam" id="PF00528">
    <property type="entry name" value="BPD_transp_1"/>
    <property type="match status" value="1"/>
</dbReference>
<name>A0A1M5YNT1_9CLOT</name>
<dbReference type="AlphaFoldDB" id="A0A1M5YNT1"/>
<evidence type="ECO:0000256" key="6">
    <source>
        <dbReference type="ARBA" id="ARBA00022970"/>
    </source>
</evidence>
<feature type="transmembrane region" description="Helical" evidence="9">
    <location>
        <begin position="132"/>
        <end position="157"/>
    </location>
</feature>
<evidence type="ECO:0000256" key="5">
    <source>
        <dbReference type="ARBA" id="ARBA00022692"/>
    </source>
</evidence>
<dbReference type="GO" id="GO:0043190">
    <property type="term" value="C:ATP-binding cassette (ABC) transporter complex"/>
    <property type="evidence" value="ECO:0007669"/>
    <property type="project" value="InterPro"/>
</dbReference>
<dbReference type="SUPFAM" id="SSF161098">
    <property type="entry name" value="MetI-like"/>
    <property type="match status" value="1"/>
</dbReference>
<proteinExistence type="inferred from homology"/>
<feature type="domain" description="ABC transmembrane type-1" evidence="10">
    <location>
        <begin position="19"/>
        <end position="209"/>
    </location>
</feature>
<protein>
    <submittedName>
        <fullName evidence="11">Polar amino acid transport system permease protein</fullName>
    </submittedName>
</protein>
<dbReference type="InterPro" id="IPR043429">
    <property type="entry name" value="ArtM/GltK/GlnP/TcyL/YhdX-like"/>
</dbReference>
<feature type="transmembrane region" description="Helical" evidence="9">
    <location>
        <begin position="189"/>
        <end position="210"/>
    </location>
</feature>
<keyword evidence="8 9" id="KW-0472">Membrane</keyword>
<keyword evidence="4" id="KW-1003">Cell membrane</keyword>
<evidence type="ECO:0000256" key="1">
    <source>
        <dbReference type="ARBA" id="ARBA00004651"/>
    </source>
</evidence>
<comment type="subcellular location">
    <subcellularLocation>
        <location evidence="1 9">Cell membrane</location>
        <topology evidence="1 9">Multi-pass membrane protein</topology>
    </subcellularLocation>
</comment>